<dbReference type="Gene3D" id="1.20.120.80">
    <property type="entry name" value="Cytochrome c oxidase, subunit III, four-helix bundle"/>
    <property type="match status" value="1"/>
</dbReference>
<dbReference type="AlphaFoldDB" id="I8TC92"/>
<organism evidence="13 14">
    <name type="scientific">Hydrocarboniphaga effusa AP103</name>
    <dbReference type="NCBI Taxonomy" id="1172194"/>
    <lineage>
        <taxon>Bacteria</taxon>
        <taxon>Pseudomonadati</taxon>
        <taxon>Pseudomonadota</taxon>
        <taxon>Gammaproteobacteria</taxon>
        <taxon>Nevskiales</taxon>
        <taxon>Nevskiaceae</taxon>
        <taxon>Hydrocarboniphaga</taxon>
    </lineage>
</organism>
<dbReference type="OrthoDB" id="9810850at2"/>
<feature type="transmembrane region" description="Helical" evidence="11">
    <location>
        <begin position="230"/>
        <end position="258"/>
    </location>
</feature>
<sequence length="297" mass="33498">MATPAATHDHAPDKSHYFVPEPTAWPFILTAALVAVVIGVWGYLEEQHVGMLPVWIGAALAIYIVFRWVRGICLESESGAYNAQVDRTYRMGMAWFIFSEVMFFAAFFGALWYTREMSVPWLSGEGAKVATHLTLWPGFENTWPTNGPAAVGGKFETVGAWGLPFVNTVLLITSGMTLEKAHHDLKENHRLSCIIWMWVTVALGSLFLYFQASEYIHAYHELNLKLTSGVYGSTFFMLTGFHGFHVTLGTLMLAIIAIRLMLGHFKPDSHFGFEGVAWYWHFVDVVWIGLFIFVYIV</sequence>
<protein>
    <recommendedName>
        <fullName evidence="3">cytochrome-c oxidase</fullName>
        <ecNumber evidence="3">7.1.1.9</ecNumber>
    </recommendedName>
    <alternativeName>
        <fullName evidence="8">Cytochrome aa3 subunit 3</fullName>
    </alternativeName>
    <alternativeName>
        <fullName evidence="9">Cytochrome c oxidase polypeptide III</fullName>
    </alternativeName>
</protein>
<dbReference type="FunFam" id="1.20.120.80:FF:000003">
    <property type="entry name" value="Cytochrome c oxidase subunit 3"/>
    <property type="match status" value="1"/>
</dbReference>
<comment type="caution">
    <text evidence="13">The sequence shown here is derived from an EMBL/GenBank/DDBJ whole genome shotgun (WGS) entry which is preliminary data.</text>
</comment>
<evidence type="ECO:0000256" key="10">
    <source>
        <dbReference type="RuleBase" id="RU003376"/>
    </source>
</evidence>
<proteinExistence type="inferred from homology"/>
<dbReference type="InterPro" id="IPR035973">
    <property type="entry name" value="Cyt_c_oxidase_su3-like_sf"/>
</dbReference>
<dbReference type="CDD" id="cd01665">
    <property type="entry name" value="Cyt_c_Oxidase_III"/>
    <property type="match status" value="1"/>
</dbReference>
<evidence type="ECO:0000256" key="1">
    <source>
        <dbReference type="ARBA" id="ARBA00004141"/>
    </source>
</evidence>
<feature type="domain" description="Heme-copper oxidase subunit III family profile" evidence="12">
    <location>
        <begin position="13"/>
        <end position="297"/>
    </location>
</feature>
<keyword evidence="6 11" id="KW-1133">Transmembrane helix</keyword>
<evidence type="ECO:0000256" key="11">
    <source>
        <dbReference type="SAM" id="Phobius"/>
    </source>
</evidence>
<evidence type="ECO:0000256" key="6">
    <source>
        <dbReference type="ARBA" id="ARBA00022989"/>
    </source>
</evidence>
<evidence type="ECO:0000256" key="4">
    <source>
        <dbReference type="ARBA" id="ARBA00022692"/>
    </source>
</evidence>
<dbReference type="GO" id="GO:0019646">
    <property type="term" value="P:aerobic electron transport chain"/>
    <property type="evidence" value="ECO:0007669"/>
    <property type="project" value="InterPro"/>
</dbReference>
<evidence type="ECO:0000259" key="12">
    <source>
        <dbReference type="PROSITE" id="PS50253"/>
    </source>
</evidence>
<evidence type="ECO:0000256" key="7">
    <source>
        <dbReference type="ARBA" id="ARBA00023136"/>
    </source>
</evidence>
<keyword evidence="4 10" id="KW-0812">Transmembrane</keyword>
<evidence type="ECO:0000313" key="13">
    <source>
        <dbReference type="EMBL" id="EIT71268.1"/>
    </source>
</evidence>
<feature type="transmembrane region" description="Helical" evidence="11">
    <location>
        <begin position="24"/>
        <end position="44"/>
    </location>
</feature>
<dbReference type="InterPro" id="IPR000298">
    <property type="entry name" value="Cyt_c_oxidase-like_su3"/>
</dbReference>
<reference evidence="13 14" key="1">
    <citation type="journal article" date="2012" name="J. Bacteriol.">
        <title>Genome Sequence of n-Alkane-Degrading Hydrocarboniphaga effusa Strain AP103T (ATCC BAA-332T).</title>
        <authorList>
            <person name="Chang H.K."/>
            <person name="Zylstra G.J."/>
            <person name="Chae J.C."/>
        </authorList>
    </citation>
    <scope>NUCLEOTIDE SEQUENCE [LARGE SCALE GENOMIC DNA]</scope>
    <source>
        <strain evidence="13 14">AP103</strain>
    </source>
</reference>
<name>I8TC92_9GAMM</name>
<dbReference type="PANTHER" id="PTHR11403:SF7">
    <property type="entry name" value="CYTOCHROME C OXIDASE SUBUNIT 3"/>
    <property type="match status" value="1"/>
</dbReference>
<dbReference type="InterPro" id="IPR013833">
    <property type="entry name" value="Cyt_c_oxidase_su3_a-hlx"/>
</dbReference>
<dbReference type="EMBL" id="AKGD01000001">
    <property type="protein sequence ID" value="EIT71268.1"/>
    <property type="molecule type" value="Genomic_DNA"/>
</dbReference>
<dbReference type="EC" id="7.1.1.9" evidence="3"/>
<dbReference type="GO" id="GO:0004129">
    <property type="term" value="F:cytochrome-c oxidase activity"/>
    <property type="evidence" value="ECO:0007669"/>
    <property type="project" value="UniProtKB-EC"/>
</dbReference>
<dbReference type="Gene3D" id="1.10.287.70">
    <property type="match status" value="1"/>
</dbReference>
<dbReference type="InterPro" id="IPR033945">
    <property type="entry name" value="Cyt_c_oxase_su3_dom"/>
</dbReference>
<evidence type="ECO:0000256" key="9">
    <source>
        <dbReference type="ARBA" id="ARBA00031625"/>
    </source>
</evidence>
<evidence type="ECO:0000256" key="5">
    <source>
        <dbReference type="ARBA" id="ARBA00022967"/>
    </source>
</evidence>
<dbReference type="InterPro" id="IPR024791">
    <property type="entry name" value="Cyt_c/ubiquinol_Oxase_su3"/>
</dbReference>
<feature type="transmembrane region" description="Helical" evidence="11">
    <location>
        <begin position="158"/>
        <end position="178"/>
    </location>
</feature>
<dbReference type="PANTHER" id="PTHR11403">
    <property type="entry name" value="CYTOCHROME C OXIDASE SUBUNIT III"/>
    <property type="match status" value="1"/>
</dbReference>
<evidence type="ECO:0000313" key="14">
    <source>
        <dbReference type="Proteomes" id="UP000003704"/>
    </source>
</evidence>
<feature type="transmembrane region" description="Helical" evidence="11">
    <location>
        <begin position="50"/>
        <end position="69"/>
    </location>
</feature>
<feature type="transmembrane region" description="Helical" evidence="11">
    <location>
        <begin position="278"/>
        <end position="296"/>
    </location>
</feature>
<keyword evidence="5" id="KW-1278">Translocase</keyword>
<dbReference type="PATRIC" id="fig|1172194.4.peg.1352"/>
<gene>
    <name evidence="13" type="ORF">WQQ_14050</name>
</gene>
<feature type="transmembrane region" description="Helical" evidence="11">
    <location>
        <begin position="89"/>
        <end position="113"/>
    </location>
</feature>
<evidence type="ECO:0000256" key="2">
    <source>
        <dbReference type="ARBA" id="ARBA00010581"/>
    </source>
</evidence>
<dbReference type="GO" id="GO:0005886">
    <property type="term" value="C:plasma membrane"/>
    <property type="evidence" value="ECO:0007669"/>
    <property type="project" value="UniProtKB-SubCell"/>
</dbReference>
<keyword evidence="7 11" id="KW-0472">Membrane</keyword>
<evidence type="ECO:0000256" key="8">
    <source>
        <dbReference type="ARBA" id="ARBA00031400"/>
    </source>
</evidence>
<dbReference type="SUPFAM" id="SSF81452">
    <property type="entry name" value="Cytochrome c oxidase subunit III-like"/>
    <property type="match status" value="1"/>
</dbReference>
<dbReference type="Pfam" id="PF00510">
    <property type="entry name" value="COX3"/>
    <property type="match status" value="1"/>
</dbReference>
<keyword evidence="14" id="KW-1185">Reference proteome</keyword>
<dbReference type="PROSITE" id="PS50253">
    <property type="entry name" value="COX3"/>
    <property type="match status" value="1"/>
</dbReference>
<accession>I8TC92</accession>
<evidence type="ECO:0000256" key="3">
    <source>
        <dbReference type="ARBA" id="ARBA00012949"/>
    </source>
</evidence>
<feature type="transmembrane region" description="Helical" evidence="11">
    <location>
        <begin position="190"/>
        <end position="210"/>
    </location>
</feature>
<comment type="similarity">
    <text evidence="2 10">Belongs to the cytochrome c oxidase subunit 3 family.</text>
</comment>
<dbReference type="RefSeq" id="WP_007184359.1">
    <property type="nucleotide sequence ID" value="NZ_AKGD01000001.1"/>
</dbReference>
<dbReference type="Proteomes" id="UP000003704">
    <property type="component" value="Unassembled WGS sequence"/>
</dbReference>
<dbReference type="STRING" id="1172194.WQQ_14050"/>
<comment type="subcellular location">
    <subcellularLocation>
        <location evidence="10">Cell membrane</location>
        <topology evidence="10">Multi-pass membrane protein</topology>
    </subcellularLocation>
    <subcellularLocation>
        <location evidence="1">Membrane</location>
        <topology evidence="1">Multi-pass membrane protein</topology>
    </subcellularLocation>
</comment>